<comment type="caution">
    <text evidence="1">The sequence shown here is derived from an EMBL/GenBank/DDBJ whole genome shotgun (WGS) entry which is preliminary data.</text>
</comment>
<reference evidence="1" key="1">
    <citation type="journal article" date="2014" name="Front. Microbiol.">
        <title>High frequency of phylogenetically diverse reductive dehalogenase-homologous genes in deep subseafloor sedimentary metagenomes.</title>
        <authorList>
            <person name="Kawai M."/>
            <person name="Futagami T."/>
            <person name="Toyoda A."/>
            <person name="Takaki Y."/>
            <person name="Nishi S."/>
            <person name="Hori S."/>
            <person name="Arai W."/>
            <person name="Tsubouchi T."/>
            <person name="Morono Y."/>
            <person name="Uchiyama I."/>
            <person name="Ito T."/>
            <person name="Fujiyama A."/>
            <person name="Inagaki F."/>
            <person name="Takami H."/>
        </authorList>
    </citation>
    <scope>NUCLEOTIDE SEQUENCE</scope>
    <source>
        <strain evidence="1">Expedition CK06-06</strain>
    </source>
</reference>
<gene>
    <name evidence="1" type="ORF">S06H3_40868</name>
</gene>
<dbReference type="AlphaFoldDB" id="X1NA31"/>
<name>X1NA31_9ZZZZ</name>
<proteinExistence type="predicted"/>
<protein>
    <submittedName>
        <fullName evidence="1">Uncharacterized protein</fullName>
    </submittedName>
</protein>
<dbReference type="EMBL" id="BARV01025118">
    <property type="protein sequence ID" value="GAI40877.1"/>
    <property type="molecule type" value="Genomic_DNA"/>
</dbReference>
<evidence type="ECO:0000313" key="1">
    <source>
        <dbReference type="EMBL" id="GAI40877.1"/>
    </source>
</evidence>
<accession>X1NA31</accession>
<feature type="non-terminal residue" evidence="1">
    <location>
        <position position="1"/>
    </location>
</feature>
<sequence>NSLNTNLPFIHLTEYGVRCLEEDALLLHDPDGYLKRLQQRVGQPLDEVILTYIRESLLTFLAGHYLAATVMLGVASGRCLDLLTHAYLNAISDKGRKEAFEKKVIQAGRSIKLRFDALQSELLALTLPVKLKDALDIQLTGIFTLIRYSRNDAGHPIGRMVDRDAAHGNLLAFPGYCQRIYELIDHFQSNSV</sequence>
<organism evidence="1">
    <name type="scientific">marine sediment metagenome</name>
    <dbReference type="NCBI Taxonomy" id="412755"/>
    <lineage>
        <taxon>unclassified sequences</taxon>
        <taxon>metagenomes</taxon>
        <taxon>ecological metagenomes</taxon>
    </lineage>
</organism>